<evidence type="ECO:0000259" key="1">
    <source>
        <dbReference type="PROSITE" id="PS50887"/>
    </source>
</evidence>
<dbReference type="InterPro" id="IPR043128">
    <property type="entry name" value="Rev_trsase/Diguanyl_cyclase"/>
</dbReference>
<protein>
    <recommendedName>
        <fullName evidence="1">GGDEF domain-containing protein</fullName>
    </recommendedName>
</protein>
<accession>A0A0C4YKY4</accession>
<sequence>MTISIGVTHMVSGDTLAKAFIKADEALYDSKRTGKDKYTFHQAPCQPEGSP</sequence>
<dbReference type="Gene3D" id="3.30.70.270">
    <property type="match status" value="1"/>
</dbReference>
<evidence type="ECO:0000313" key="3">
    <source>
        <dbReference type="Proteomes" id="UP000031843"/>
    </source>
</evidence>
<dbReference type="PROSITE" id="PS50887">
    <property type="entry name" value="GGDEF"/>
    <property type="match status" value="1"/>
</dbReference>
<dbReference type="AlphaFoldDB" id="A0A0C4YKY4"/>
<dbReference type="STRING" id="68895.RR42_s2151"/>
<dbReference type="KEGG" id="cbw:RR42_s2151"/>
<dbReference type="InterPro" id="IPR000160">
    <property type="entry name" value="GGDEF_dom"/>
</dbReference>
<gene>
    <name evidence="2" type="ORF">RR42_s2151</name>
</gene>
<organism evidence="2 3">
    <name type="scientific">Cupriavidus basilensis</name>
    <dbReference type="NCBI Taxonomy" id="68895"/>
    <lineage>
        <taxon>Bacteria</taxon>
        <taxon>Pseudomonadati</taxon>
        <taxon>Pseudomonadota</taxon>
        <taxon>Betaproteobacteria</taxon>
        <taxon>Burkholderiales</taxon>
        <taxon>Burkholderiaceae</taxon>
        <taxon>Cupriavidus</taxon>
    </lineage>
</organism>
<feature type="domain" description="GGDEF" evidence="1">
    <location>
        <begin position="1"/>
        <end position="43"/>
    </location>
</feature>
<name>A0A0C4YKY4_9BURK</name>
<evidence type="ECO:0000313" key="2">
    <source>
        <dbReference type="EMBL" id="AJG23733.1"/>
    </source>
</evidence>
<dbReference type="InterPro" id="IPR029787">
    <property type="entry name" value="Nucleotide_cyclase"/>
</dbReference>
<reference evidence="2 3" key="1">
    <citation type="journal article" date="2015" name="Genome Announc.">
        <title>Complete Genome Sequence of Cupriavidus basilensis 4G11, Isolated from the Oak Ridge Field Research Center Site.</title>
        <authorList>
            <person name="Ray J."/>
            <person name="Waters R.J."/>
            <person name="Skerker J.M."/>
            <person name="Kuehl J.V."/>
            <person name="Price M.N."/>
            <person name="Huang J."/>
            <person name="Chakraborty R."/>
            <person name="Arkin A.P."/>
            <person name="Deutschbauer A."/>
        </authorList>
    </citation>
    <scope>NUCLEOTIDE SEQUENCE [LARGE SCALE GENOMIC DNA]</scope>
    <source>
        <strain evidence="2">4G11</strain>
    </source>
</reference>
<dbReference type="RefSeq" id="WP_158408326.1">
    <property type="nucleotide sequence ID" value="NZ_CP010537.1"/>
</dbReference>
<keyword evidence="3" id="KW-1185">Reference proteome</keyword>
<proteinExistence type="predicted"/>
<dbReference type="EMBL" id="CP010537">
    <property type="protein sequence ID" value="AJG23733.1"/>
    <property type="molecule type" value="Genomic_DNA"/>
</dbReference>
<dbReference type="Proteomes" id="UP000031843">
    <property type="component" value="Chromosome secondary"/>
</dbReference>
<dbReference type="SUPFAM" id="SSF55073">
    <property type="entry name" value="Nucleotide cyclase"/>
    <property type="match status" value="1"/>
</dbReference>